<sequence length="62" mass="7106">MAELDAIGPYSKLVRSLRLDRPILMTKDLIRMTTSKNKTSITDKMDRCLLQYLPSGASRQTY</sequence>
<evidence type="ECO:0000313" key="1">
    <source>
        <dbReference type="EMBL" id="KAI9915651.1"/>
    </source>
</evidence>
<name>A0ACC0WD76_9STRA</name>
<accession>A0ACC0WD76</accession>
<gene>
    <name evidence="1" type="ORF">PsorP6_007093</name>
</gene>
<comment type="caution">
    <text evidence="1">The sequence shown here is derived from an EMBL/GenBank/DDBJ whole genome shotgun (WGS) entry which is preliminary data.</text>
</comment>
<proteinExistence type="predicted"/>
<evidence type="ECO:0000313" key="2">
    <source>
        <dbReference type="Proteomes" id="UP001163321"/>
    </source>
</evidence>
<dbReference type="Proteomes" id="UP001163321">
    <property type="component" value="Chromosome 3"/>
</dbReference>
<organism evidence="1 2">
    <name type="scientific">Peronosclerospora sorghi</name>
    <dbReference type="NCBI Taxonomy" id="230839"/>
    <lineage>
        <taxon>Eukaryota</taxon>
        <taxon>Sar</taxon>
        <taxon>Stramenopiles</taxon>
        <taxon>Oomycota</taxon>
        <taxon>Peronosporomycetes</taxon>
        <taxon>Peronosporales</taxon>
        <taxon>Peronosporaceae</taxon>
        <taxon>Peronosclerospora</taxon>
    </lineage>
</organism>
<protein>
    <submittedName>
        <fullName evidence="1">Uncharacterized protein</fullName>
    </submittedName>
</protein>
<reference evidence="1 2" key="1">
    <citation type="journal article" date="2022" name="bioRxiv">
        <title>The genome of the oomycete Peronosclerospora sorghi, a cosmopolitan pathogen of maize and sorghum, is inflated with dispersed pseudogenes.</title>
        <authorList>
            <person name="Fletcher K."/>
            <person name="Martin F."/>
            <person name="Isakeit T."/>
            <person name="Cavanaugh K."/>
            <person name="Magill C."/>
            <person name="Michelmore R."/>
        </authorList>
    </citation>
    <scope>NUCLEOTIDE SEQUENCE [LARGE SCALE GENOMIC DNA]</scope>
    <source>
        <strain evidence="1">P6</strain>
    </source>
</reference>
<keyword evidence="2" id="KW-1185">Reference proteome</keyword>
<dbReference type="EMBL" id="CM047582">
    <property type="protein sequence ID" value="KAI9915651.1"/>
    <property type="molecule type" value="Genomic_DNA"/>
</dbReference>